<name>A0A9Q4AAR3_9FIRM</name>
<dbReference type="PANTHER" id="PTHR30408">
    <property type="entry name" value="TYPE-1 RESTRICTION ENZYME ECOKI SPECIFICITY PROTEIN"/>
    <property type="match status" value="1"/>
</dbReference>
<dbReference type="Pfam" id="PF01420">
    <property type="entry name" value="Methylase_S"/>
    <property type="match status" value="2"/>
</dbReference>
<feature type="domain" description="Type I restriction modification DNA specificity" evidence="5">
    <location>
        <begin position="215"/>
        <end position="391"/>
    </location>
</feature>
<dbReference type="SUPFAM" id="SSF116734">
    <property type="entry name" value="DNA methylase specificity domain"/>
    <property type="match status" value="2"/>
</dbReference>
<dbReference type="PANTHER" id="PTHR30408:SF12">
    <property type="entry name" value="TYPE I RESTRICTION ENZYME MJAVIII SPECIFICITY SUBUNIT"/>
    <property type="match status" value="1"/>
</dbReference>
<dbReference type="InterPro" id="IPR044946">
    <property type="entry name" value="Restrct_endonuc_typeI_TRD_sf"/>
</dbReference>
<keyword evidence="4" id="KW-0175">Coiled coil</keyword>
<keyword evidence="7" id="KW-1185">Reference proteome</keyword>
<dbReference type="Proteomes" id="UP001108123">
    <property type="component" value="Unassembled WGS sequence"/>
</dbReference>
<keyword evidence="6" id="KW-0540">Nuclease</keyword>
<evidence type="ECO:0000256" key="1">
    <source>
        <dbReference type="ARBA" id="ARBA00010923"/>
    </source>
</evidence>
<dbReference type="EC" id="3.1.21.-" evidence="6"/>
<protein>
    <submittedName>
        <fullName evidence="6">Restriction endonuclease subunit S</fullName>
        <ecNumber evidence="6">3.1.21.-</ecNumber>
    </submittedName>
</protein>
<feature type="domain" description="Type I restriction modification DNA specificity" evidence="5">
    <location>
        <begin position="10"/>
        <end position="192"/>
    </location>
</feature>
<accession>A0A9Q4AAR3</accession>
<keyword evidence="6" id="KW-0255">Endonuclease</keyword>
<reference evidence="6" key="1">
    <citation type="submission" date="2022-01" db="EMBL/GenBank/DDBJ databases">
        <title>Collection of gut derived symbiotic bacterial strains cultured from healthy donors.</title>
        <authorList>
            <person name="Lin H."/>
            <person name="Kohout C."/>
            <person name="Waligurski E."/>
            <person name="Pamer E.G."/>
        </authorList>
    </citation>
    <scope>NUCLEOTIDE SEQUENCE</scope>
    <source>
        <strain evidence="6">MSK.14.39</strain>
    </source>
</reference>
<evidence type="ECO:0000313" key="7">
    <source>
        <dbReference type="Proteomes" id="UP001108123"/>
    </source>
</evidence>
<keyword evidence="6" id="KW-0378">Hydrolase</keyword>
<dbReference type="InterPro" id="IPR000055">
    <property type="entry name" value="Restrct_endonuc_typeI_TRD"/>
</dbReference>
<organism evidence="6 7">
    <name type="scientific">Anaerosalibacter bizertensis</name>
    <dbReference type="NCBI Taxonomy" id="932217"/>
    <lineage>
        <taxon>Bacteria</taxon>
        <taxon>Bacillati</taxon>
        <taxon>Bacillota</taxon>
        <taxon>Tissierellia</taxon>
        <taxon>Tissierellales</taxon>
        <taxon>Sporanaerobacteraceae</taxon>
        <taxon>Anaerosalibacter</taxon>
    </lineage>
</organism>
<gene>
    <name evidence="6" type="ORF">L0P62_01830</name>
</gene>
<proteinExistence type="inferred from homology"/>
<comment type="similarity">
    <text evidence="1">Belongs to the type-I restriction system S methylase family.</text>
</comment>
<dbReference type="GO" id="GO:0004519">
    <property type="term" value="F:endonuclease activity"/>
    <property type="evidence" value="ECO:0007669"/>
    <property type="project" value="UniProtKB-KW"/>
</dbReference>
<evidence type="ECO:0000256" key="2">
    <source>
        <dbReference type="ARBA" id="ARBA00022747"/>
    </source>
</evidence>
<dbReference type="GO" id="GO:0016787">
    <property type="term" value="F:hydrolase activity"/>
    <property type="evidence" value="ECO:0007669"/>
    <property type="project" value="UniProtKB-KW"/>
</dbReference>
<dbReference type="AlphaFoldDB" id="A0A9Q4AAR3"/>
<dbReference type="RefSeq" id="WP_226807541.1">
    <property type="nucleotide sequence ID" value="NZ_JAJBNW010000008.1"/>
</dbReference>
<evidence type="ECO:0000259" key="5">
    <source>
        <dbReference type="Pfam" id="PF01420"/>
    </source>
</evidence>
<dbReference type="Gene3D" id="3.90.220.20">
    <property type="entry name" value="DNA methylase specificity domains"/>
    <property type="match status" value="2"/>
</dbReference>
<evidence type="ECO:0000313" key="6">
    <source>
        <dbReference type="EMBL" id="MCG4564176.1"/>
    </source>
</evidence>
<feature type="coiled-coil region" evidence="4">
    <location>
        <begin position="371"/>
        <end position="405"/>
    </location>
</feature>
<dbReference type="EMBL" id="JAKNID010000003">
    <property type="protein sequence ID" value="MCG4564176.1"/>
    <property type="molecule type" value="Genomic_DNA"/>
</dbReference>
<keyword evidence="3" id="KW-0238">DNA-binding</keyword>
<evidence type="ECO:0000256" key="4">
    <source>
        <dbReference type="SAM" id="Coils"/>
    </source>
</evidence>
<sequence length="412" mass="47824">MKLEEIVRKSNWDLKKISDVTFYQEGPGVRKKQYTEEGVKLLNVGNIQKGKIDLSLTDRYISEEEAYGKYEHFLADEGDLIIACSGIQVSYFHEKIAFLKKEHLPLCMNTSTMRFKSLDEGILDINYFSYFLKTNYFKKQLQKLITGSAQLNFGPSHIEQIDIMLPPIKIQKKIVEVLDEAQKLIDNRKKQIKLLDDLIESIFYDMFGDPVKNDKGWEVKKFDDFSNVRSSKRVYISECVDKGIPFYRGTEIVKLSLGEEVFPELFITEDHYKALKKETGIPKIGDLLLPSICAKGEVWRVDTNNPFYFKDGRVLWVELESDFIDSKYLQYCLSQVLIKNFEGIASGSTFPEMKIFILKNLEIPIPPLPLQNQFAEKVQAIEKQKELLEESLKLMEDNYNSLMQRAFKGELF</sequence>
<comment type="caution">
    <text evidence="6">The sequence shown here is derived from an EMBL/GenBank/DDBJ whole genome shotgun (WGS) entry which is preliminary data.</text>
</comment>
<keyword evidence="2" id="KW-0680">Restriction system</keyword>
<dbReference type="GO" id="GO:0009307">
    <property type="term" value="P:DNA restriction-modification system"/>
    <property type="evidence" value="ECO:0007669"/>
    <property type="project" value="UniProtKB-KW"/>
</dbReference>
<dbReference type="InterPro" id="IPR052021">
    <property type="entry name" value="Type-I_RS_S_subunit"/>
</dbReference>
<dbReference type="GO" id="GO:0003677">
    <property type="term" value="F:DNA binding"/>
    <property type="evidence" value="ECO:0007669"/>
    <property type="project" value="UniProtKB-KW"/>
</dbReference>
<evidence type="ECO:0000256" key="3">
    <source>
        <dbReference type="ARBA" id="ARBA00023125"/>
    </source>
</evidence>